<feature type="region of interest" description="Disordered" evidence="2">
    <location>
        <begin position="553"/>
        <end position="605"/>
    </location>
</feature>
<evidence type="ECO:0000256" key="2">
    <source>
        <dbReference type="SAM" id="MobiDB-lite"/>
    </source>
</evidence>
<dbReference type="InterPro" id="IPR018247">
    <property type="entry name" value="EF_Hand_1_Ca_BS"/>
</dbReference>
<feature type="coiled-coil region" evidence="1">
    <location>
        <begin position="340"/>
        <end position="370"/>
    </location>
</feature>
<accession>A0A2I0WHJ1</accession>
<feature type="compositionally biased region" description="Basic residues" evidence="2">
    <location>
        <begin position="200"/>
        <end position="211"/>
    </location>
</feature>
<dbReference type="PANTHER" id="PTHR31071">
    <property type="entry name" value="GB|AAF24581.1"/>
    <property type="match status" value="1"/>
</dbReference>
<feature type="region of interest" description="Disordered" evidence="2">
    <location>
        <begin position="626"/>
        <end position="645"/>
    </location>
</feature>
<keyword evidence="1" id="KW-0175">Coiled coil</keyword>
<dbReference type="PANTHER" id="PTHR31071:SF7">
    <property type="entry name" value="OS04G0382800 PROTEIN"/>
    <property type="match status" value="1"/>
</dbReference>
<feature type="region of interest" description="Disordered" evidence="2">
    <location>
        <begin position="172"/>
        <end position="212"/>
    </location>
</feature>
<dbReference type="PROSITE" id="PS00018">
    <property type="entry name" value="EF_HAND_1"/>
    <property type="match status" value="1"/>
</dbReference>
<feature type="region of interest" description="Disordered" evidence="2">
    <location>
        <begin position="472"/>
        <end position="497"/>
    </location>
</feature>
<evidence type="ECO:0000313" key="3">
    <source>
        <dbReference type="EMBL" id="PKU75136.1"/>
    </source>
</evidence>
<evidence type="ECO:0000256" key="1">
    <source>
        <dbReference type="SAM" id="Coils"/>
    </source>
</evidence>
<feature type="compositionally biased region" description="Basic and acidic residues" evidence="2">
    <location>
        <begin position="572"/>
        <end position="592"/>
    </location>
</feature>
<dbReference type="EMBL" id="KZ502640">
    <property type="protein sequence ID" value="PKU75136.1"/>
    <property type="molecule type" value="Genomic_DNA"/>
</dbReference>
<feature type="compositionally biased region" description="Basic and acidic residues" evidence="2">
    <location>
        <begin position="476"/>
        <end position="486"/>
    </location>
</feature>
<proteinExistence type="predicted"/>
<feature type="compositionally biased region" description="Low complexity" evidence="2">
    <location>
        <begin position="631"/>
        <end position="642"/>
    </location>
</feature>
<sequence>MLDGRGHRPRELVSLKPTSYNLWKALGQDRLGGTTEACSPLVPIAAGRGLGFINGGCKIRKRGCSSSTSSSLLQSNRYKRAIRIRGKGASTKPVHMWRMNGRSPSSSGRISDSSWCRISNYGCSGTQATVSARKLANALWEMSRNSSALEFEKLKEKIAKREKSGDYKLRRSIEVISPPRRPSDEGHSPVLVRSEESRSRSHKRVISKKPGHGGLSNRALDYLSSGSLMESEFHSQSFIPENSILLAKEHLKDLRNSLSTSKELLKILSRFWEPAEQHNLVFTVFSALRAELEQAILNGDQLFDEQRSICSDINNYLKEKLSFEIQTLKNREREMISSSIQSIMRELESEKKLRRRAERLNKKLAMELAETRTSLLNTGNELACERRTREIVEHVCDELARGIDEGKEEVEELKRESAKVLEDLEKERKMLQLADEWREERVQMKLSEAKLQFEEKNAAVDRLRNELEAFLTTEKGSGDGKGHDAPAGDFEVEEQSTVCPNKVDETVEDEEKISTGELSEDCDLHSIELNMDSKSRSFNWSYATGSADYCRSFEENNEGSENSSNKASKSIGNEKEESSRKSSQDFSHDWKQGRPSRSNANIDEDAERYISVKELRDHLLAGSRIILPQDTRSPTRPWSTSTNQQWDSLKGLHGSEERLYEGLKVADLVKKLEGVDRT</sequence>
<dbReference type="InterPro" id="IPR043424">
    <property type="entry name" value="BLT-like"/>
</dbReference>
<reference evidence="3 4" key="1">
    <citation type="journal article" date="2016" name="Sci. Rep.">
        <title>The Dendrobium catenatum Lindl. genome sequence provides insights into polysaccharide synthase, floral development and adaptive evolution.</title>
        <authorList>
            <person name="Zhang G.Q."/>
            <person name="Xu Q."/>
            <person name="Bian C."/>
            <person name="Tsai W.C."/>
            <person name="Yeh C.M."/>
            <person name="Liu K.W."/>
            <person name="Yoshida K."/>
            <person name="Zhang L.S."/>
            <person name="Chang S.B."/>
            <person name="Chen F."/>
            <person name="Shi Y."/>
            <person name="Su Y.Y."/>
            <person name="Zhang Y.Q."/>
            <person name="Chen L.J."/>
            <person name="Yin Y."/>
            <person name="Lin M."/>
            <person name="Huang H."/>
            <person name="Deng H."/>
            <person name="Wang Z.W."/>
            <person name="Zhu S.L."/>
            <person name="Zhao X."/>
            <person name="Deng C."/>
            <person name="Niu S.C."/>
            <person name="Huang J."/>
            <person name="Wang M."/>
            <person name="Liu G.H."/>
            <person name="Yang H.J."/>
            <person name="Xiao X.J."/>
            <person name="Hsiao Y.Y."/>
            <person name="Wu W.L."/>
            <person name="Chen Y.Y."/>
            <person name="Mitsuda N."/>
            <person name="Ohme-Takagi M."/>
            <person name="Luo Y.B."/>
            <person name="Van de Peer Y."/>
            <person name="Liu Z.J."/>
        </authorList>
    </citation>
    <scope>NUCLEOTIDE SEQUENCE [LARGE SCALE GENOMIC DNA]</scope>
    <source>
        <tissue evidence="3">The whole plant</tissue>
    </source>
</reference>
<dbReference type="Proteomes" id="UP000233837">
    <property type="component" value="Unassembled WGS sequence"/>
</dbReference>
<reference evidence="3 4" key="2">
    <citation type="journal article" date="2017" name="Nature">
        <title>The Apostasia genome and the evolution of orchids.</title>
        <authorList>
            <person name="Zhang G.Q."/>
            <person name="Liu K.W."/>
            <person name="Li Z."/>
            <person name="Lohaus R."/>
            <person name="Hsiao Y.Y."/>
            <person name="Niu S.C."/>
            <person name="Wang J.Y."/>
            <person name="Lin Y.C."/>
            <person name="Xu Q."/>
            <person name="Chen L.J."/>
            <person name="Yoshida K."/>
            <person name="Fujiwara S."/>
            <person name="Wang Z.W."/>
            <person name="Zhang Y.Q."/>
            <person name="Mitsuda N."/>
            <person name="Wang M."/>
            <person name="Liu G.H."/>
            <person name="Pecoraro L."/>
            <person name="Huang H.X."/>
            <person name="Xiao X.J."/>
            <person name="Lin M."/>
            <person name="Wu X.Y."/>
            <person name="Wu W.L."/>
            <person name="Chen Y.Y."/>
            <person name="Chang S.B."/>
            <person name="Sakamoto S."/>
            <person name="Ohme-Takagi M."/>
            <person name="Yagi M."/>
            <person name="Zeng S.J."/>
            <person name="Shen C.Y."/>
            <person name="Yeh C.M."/>
            <person name="Luo Y.B."/>
            <person name="Tsai W.C."/>
            <person name="Van de Peer Y."/>
            <person name="Liu Z.J."/>
        </authorList>
    </citation>
    <scope>NUCLEOTIDE SEQUENCE [LARGE SCALE GENOMIC DNA]</scope>
    <source>
        <tissue evidence="3">The whole plant</tissue>
    </source>
</reference>
<organism evidence="3 4">
    <name type="scientific">Dendrobium catenatum</name>
    <dbReference type="NCBI Taxonomy" id="906689"/>
    <lineage>
        <taxon>Eukaryota</taxon>
        <taxon>Viridiplantae</taxon>
        <taxon>Streptophyta</taxon>
        <taxon>Embryophyta</taxon>
        <taxon>Tracheophyta</taxon>
        <taxon>Spermatophyta</taxon>
        <taxon>Magnoliopsida</taxon>
        <taxon>Liliopsida</taxon>
        <taxon>Asparagales</taxon>
        <taxon>Orchidaceae</taxon>
        <taxon>Epidendroideae</taxon>
        <taxon>Malaxideae</taxon>
        <taxon>Dendrobiinae</taxon>
        <taxon>Dendrobium</taxon>
    </lineage>
</organism>
<dbReference type="AlphaFoldDB" id="A0A2I0WHJ1"/>
<keyword evidence="4" id="KW-1185">Reference proteome</keyword>
<name>A0A2I0WHJ1_9ASPA</name>
<protein>
    <submittedName>
        <fullName evidence="3">Uncharacterized protein</fullName>
    </submittedName>
</protein>
<feature type="compositionally biased region" description="Basic and acidic residues" evidence="2">
    <location>
        <begin position="181"/>
        <end position="199"/>
    </location>
</feature>
<gene>
    <name evidence="3" type="ORF">MA16_Dca018403</name>
</gene>
<evidence type="ECO:0000313" key="4">
    <source>
        <dbReference type="Proteomes" id="UP000233837"/>
    </source>
</evidence>